<sequence>MNEQQIPRRGRPRTGVTPKRNIRVGHVWDQAAAIAEARGETMTAVIERALHSYVNRNRSIAEALAADAAQETRHAG</sequence>
<reference evidence="1" key="1">
    <citation type="submission" date="2021-01" db="EMBL/GenBank/DDBJ databases">
        <title>Whole genome shotgun sequence of Virgisporangium aurantiacum NBRC 16421.</title>
        <authorList>
            <person name="Komaki H."/>
            <person name="Tamura T."/>
        </authorList>
    </citation>
    <scope>NUCLEOTIDE SEQUENCE</scope>
    <source>
        <strain evidence="1">NBRC 16421</strain>
    </source>
</reference>
<comment type="caution">
    <text evidence="1">The sequence shown here is derived from an EMBL/GenBank/DDBJ whole genome shotgun (WGS) entry which is preliminary data.</text>
</comment>
<name>A0A8J3Z232_9ACTN</name>
<accession>A0A8J3Z232</accession>
<proteinExistence type="predicted"/>
<dbReference type="RefSeq" id="WP_203988431.1">
    <property type="nucleotide sequence ID" value="NZ_BOPG01000009.1"/>
</dbReference>
<dbReference type="EMBL" id="BOPG01000009">
    <property type="protein sequence ID" value="GIJ53925.1"/>
    <property type="molecule type" value="Genomic_DNA"/>
</dbReference>
<keyword evidence="2" id="KW-1185">Reference proteome</keyword>
<protein>
    <submittedName>
        <fullName evidence="1">Uncharacterized protein</fullName>
    </submittedName>
</protein>
<evidence type="ECO:0000313" key="2">
    <source>
        <dbReference type="Proteomes" id="UP000612585"/>
    </source>
</evidence>
<gene>
    <name evidence="1" type="ORF">Vau01_014410</name>
</gene>
<dbReference type="Proteomes" id="UP000612585">
    <property type="component" value="Unassembled WGS sequence"/>
</dbReference>
<organism evidence="1 2">
    <name type="scientific">Virgisporangium aurantiacum</name>
    <dbReference type="NCBI Taxonomy" id="175570"/>
    <lineage>
        <taxon>Bacteria</taxon>
        <taxon>Bacillati</taxon>
        <taxon>Actinomycetota</taxon>
        <taxon>Actinomycetes</taxon>
        <taxon>Micromonosporales</taxon>
        <taxon>Micromonosporaceae</taxon>
        <taxon>Virgisporangium</taxon>
    </lineage>
</organism>
<evidence type="ECO:0000313" key="1">
    <source>
        <dbReference type="EMBL" id="GIJ53925.1"/>
    </source>
</evidence>
<dbReference type="AlphaFoldDB" id="A0A8J3Z232"/>